<keyword evidence="2 4" id="KW-0863">Zinc-finger</keyword>
<organism evidence="7 8">
    <name type="scientific">Genlisea aurea</name>
    <dbReference type="NCBI Taxonomy" id="192259"/>
    <lineage>
        <taxon>Eukaryota</taxon>
        <taxon>Viridiplantae</taxon>
        <taxon>Streptophyta</taxon>
        <taxon>Embryophyta</taxon>
        <taxon>Tracheophyta</taxon>
        <taxon>Spermatophyta</taxon>
        <taxon>Magnoliopsida</taxon>
        <taxon>eudicotyledons</taxon>
        <taxon>Gunneridae</taxon>
        <taxon>Pentapetalae</taxon>
        <taxon>asterids</taxon>
        <taxon>lamiids</taxon>
        <taxon>Lamiales</taxon>
        <taxon>Lentibulariaceae</taxon>
        <taxon>Genlisea</taxon>
    </lineage>
</organism>
<feature type="non-terminal residue" evidence="7">
    <location>
        <position position="1"/>
    </location>
</feature>
<dbReference type="PIRSF" id="PIRSF036836">
    <property type="entry name" value="RNase_bind_SBP1"/>
    <property type="match status" value="1"/>
</dbReference>
<evidence type="ECO:0000256" key="4">
    <source>
        <dbReference type="PROSITE-ProRule" id="PRU00175"/>
    </source>
</evidence>
<evidence type="ECO:0000259" key="6">
    <source>
        <dbReference type="PROSITE" id="PS50089"/>
    </source>
</evidence>
<keyword evidence="5" id="KW-0175">Coiled coil</keyword>
<dbReference type="Pfam" id="PF13920">
    <property type="entry name" value="zf-C3HC4_3"/>
    <property type="match status" value="1"/>
</dbReference>
<evidence type="ECO:0000313" key="8">
    <source>
        <dbReference type="Proteomes" id="UP000015453"/>
    </source>
</evidence>
<dbReference type="AlphaFoldDB" id="S8D3K9"/>
<dbReference type="GO" id="GO:0008270">
    <property type="term" value="F:zinc ion binding"/>
    <property type="evidence" value="ECO:0007669"/>
    <property type="project" value="UniProtKB-KW"/>
</dbReference>
<evidence type="ECO:0000256" key="5">
    <source>
        <dbReference type="SAM" id="Coils"/>
    </source>
</evidence>
<comment type="caution">
    <text evidence="7">The sequence shown here is derived from an EMBL/GenBank/DDBJ whole genome shotgun (WGS) entry which is preliminary data.</text>
</comment>
<keyword evidence="3" id="KW-0862">Zinc</keyword>
<evidence type="ECO:0000256" key="1">
    <source>
        <dbReference type="ARBA" id="ARBA00022723"/>
    </source>
</evidence>
<dbReference type="CDD" id="cd16649">
    <property type="entry name" value="mRING-HC-C3HC5_CGRF1-like"/>
    <property type="match status" value="1"/>
</dbReference>
<dbReference type="GO" id="GO:0004842">
    <property type="term" value="F:ubiquitin-protein transferase activity"/>
    <property type="evidence" value="ECO:0007669"/>
    <property type="project" value="TreeGrafter"/>
</dbReference>
<evidence type="ECO:0000256" key="2">
    <source>
        <dbReference type="ARBA" id="ARBA00022771"/>
    </source>
</evidence>
<keyword evidence="1" id="KW-0479">Metal-binding</keyword>
<sequence length="258" mass="28910">LSFVQSNDGLPLLPINEAQAMAMALHQKLPSGFHGGSEEVYVGNQNHQVLTGLGMGYGGGEPLSLNSSTANMVNAAVDSSSLRNDIRKELVVHKAELDHYFTLQEEKMARELKSLSRKHMMGIGKALEKAFSRRMHEKDLELEKLSQRYKQLSDSVRAQTTEAQNWISVAKYNEALIAHLKSDLDRVLQTREEGFAETDPNDEGNKTDLVCRFCKGNMASVLLMPCRHLCLCRECDVVVNDCPVCWIKKSFSFEVYLS</sequence>
<dbReference type="EMBL" id="AUSU01001029">
    <property type="protein sequence ID" value="EPS71986.1"/>
    <property type="molecule type" value="Genomic_DNA"/>
</dbReference>
<dbReference type="Gene3D" id="3.30.40.10">
    <property type="entry name" value="Zinc/RING finger domain, C3HC4 (zinc finger)"/>
    <property type="match status" value="1"/>
</dbReference>
<evidence type="ECO:0000313" key="7">
    <source>
        <dbReference type="EMBL" id="EPS71986.1"/>
    </source>
</evidence>
<dbReference type="PANTHER" id="PTHR42647:SF9">
    <property type="entry name" value="S-RIBONUCLEASE BINDING PROTEIN SBP1-RELATED"/>
    <property type="match status" value="1"/>
</dbReference>
<accession>S8D3K9</accession>
<proteinExistence type="predicted"/>
<keyword evidence="8" id="KW-1185">Reference proteome</keyword>
<dbReference type="PANTHER" id="PTHR42647">
    <property type="entry name" value="SBP (S-RIBONUCLEASE BINDING PROTEIN) FAMILY PROTEIN"/>
    <property type="match status" value="1"/>
</dbReference>
<dbReference type="Proteomes" id="UP000015453">
    <property type="component" value="Unassembled WGS sequence"/>
</dbReference>
<dbReference type="OrthoDB" id="1711136at2759"/>
<reference evidence="7 8" key="1">
    <citation type="journal article" date="2013" name="BMC Genomics">
        <title>The miniature genome of a carnivorous plant Genlisea aurea contains a low number of genes and short non-coding sequences.</title>
        <authorList>
            <person name="Leushkin E.V."/>
            <person name="Sutormin R.A."/>
            <person name="Nabieva E.R."/>
            <person name="Penin A.A."/>
            <person name="Kondrashov A.S."/>
            <person name="Logacheva M.D."/>
        </authorList>
    </citation>
    <scope>NUCLEOTIDE SEQUENCE [LARGE SCALE GENOMIC DNA]</scope>
</reference>
<feature type="coiled-coil region" evidence="5">
    <location>
        <begin position="135"/>
        <end position="162"/>
    </location>
</feature>
<protein>
    <recommendedName>
        <fullName evidence="6">RING-type domain-containing protein</fullName>
    </recommendedName>
</protein>
<dbReference type="InterPro" id="IPR013083">
    <property type="entry name" value="Znf_RING/FYVE/PHD"/>
</dbReference>
<feature type="domain" description="RING-type" evidence="6">
    <location>
        <begin position="211"/>
        <end position="245"/>
    </location>
</feature>
<gene>
    <name evidence="7" type="ORF">M569_02783</name>
</gene>
<dbReference type="PROSITE" id="PS50089">
    <property type="entry name" value="ZF_RING_2"/>
    <property type="match status" value="1"/>
</dbReference>
<name>S8D3K9_9LAMI</name>
<evidence type="ECO:0000256" key="3">
    <source>
        <dbReference type="ARBA" id="ARBA00022833"/>
    </source>
</evidence>
<dbReference type="InterPro" id="IPR001841">
    <property type="entry name" value="Znf_RING"/>
</dbReference>
<dbReference type="FunFam" id="3.30.40.10:FF:000239">
    <property type="entry name" value="probable BOI-related E3 ubiquitin-protein ligase 2"/>
    <property type="match status" value="1"/>
</dbReference>